<dbReference type="EMBL" id="CM047897">
    <property type="protein sequence ID" value="KAJ0110523.1"/>
    <property type="molecule type" value="Genomic_DNA"/>
</dbReference>
<organism evidence="1 2">
    <name type="scientific">Pistacia atlantica</name>
    <dbReference type="NCBI Taxonomy" id="434234"/>
    <lineage>
        <taxon>Eukaryota</taxon>
        <taxon>Viridiplantae</taxon>
        <taxon>Streptophyta</taxon>
        <taxon>Embryophyta</taxon>
        <taxon>Tracheophyta</taxon>
        <taxon>Spermatophyta</taxon>
        <taxon>Magnoliopsida</taxon>
        <taxon>eudicotyledons</taxon>
        <taxon>Gunneridae</taxon>
        <taxon>Pentapetalae</taxon>
        <taxon>rosids</taxon>
        <taxon>malvids</taxon>
        <taxon>Sapindales</taxon>
        <taxon>Anacardiaceae</taxon>
        <taxon>Pistacia</taxon>
    </lineage>
</organism>
<gene>
    <name evidence="1" type="ORF">Patl1_00404</name>
</gene>
<protein>
    <submittedName>
        <fullName evidence="1">Uncharacterized protein</fullName>
    </submittedName>
</protein>
<evidence type="ECO:0000313" key="2">
    <source>
        <dbReference type="Proteomes" id="UP001164250"/>
    </source>
</evidence>
<evidence type="ECO:0000313" key="1">
    <source>
        <dbReference type="EMBL" id="KAJ0110523.1"/>
    </source>
</evidence>
<accession>A0ACC1C4P8</accession>
<keyword evidence="2" id="KW-1185">Reference proteome</keyword>
<dbReference type="Proteomes" id="UP001164250">
    <property type="component" value="Chromosome 1"/>
</dbReference>
<proteinExistence type="predicted"/>
<reference evidence="2" key="1">
    <citation type="journal article" date="2023" name="G3 (Bethesda)">
        <title>Genome assembly and association tests identify interacting loci associated with vigor, precocity, and sex in interspecific pistachio rootstocks.</title>
        <authorList>
            <person name="Palmer W."/>
            <person name="Jacygrad E."/>
            <person name="Sagayaradj S."/>
            <person name="Cavanaugh K."/>
            <person name="Han R."/>
            <person name="Bertier L."/>
            <person name="Beede B."/>
            <person name="Kafkas S."/>
            <person name="Golino D."/>
            <person name="Preece J."/>
            <person name="Michelmore R."/>
        </authorList>
    </citation>
    <scope>NUCLEOTIDE SEQUENCE [LARGE SCALE GENOMIC DNA]</scope>
</reference>
<comment type="caution">
    <text evidence="1">The sequence shown here is derived from an EMBL/GenBank/DDBJ whole genome shotgun (WGS) entry which is preliminary data.</text>
</comment>
<name>A0ACC1C4P8_9ROSI</name>
<sequence>MVELQGTLSYKPTTQMAIVDSFTETRVCNPALRITIRSAVAHFYSDENSGSSGINFATMYSELLIGGFERSVYMTGEMAGVIETPRSPPQSLPREKVLAL</sequence>